<proteinExistence type="predicted"/>
<organism evidence="1 2">
    <name type="scientific">Populus alba x Populus x berolinensis</name>
    <dbReference type="NCBI Taxonomy" id="444605"/>
    <lineage>
        <taxon>Eukaryota</taxon>
        <taxon>Viridiplantae</taxon>
        <taxon>Streptophyta</taxon>
        <taxon>Embryophyta</taxon>
        <taxon>Tracheophyta</taxon>
        <taxon>Spermatophyta</taxon>
        <taxon>Magnoliopsida</taxon>
        <taxon>eudicotyledons</taxon>
        <taxon>Gunneridae</taxon>
        <taxon>Pentapetalae</taxon>
        <taxon>rosids</taxon>
        <taxon>fabids</taxon>
        <taxon>Malpighiales</taxon>
        <taxon>Salicaceae</taxon>
        <taxon>Saliceae</taxon>
        <taxon>Populus</taxon>
    </lineage>
</organism>
<sequence length="94" mass="10210">MWNREACCLDNSRWSFLPPAMAGGKCITGEREDSRQNELSRVKGLPLLGVGILASGIVVEANLAGISQHCTIKQGQPKSFHSKYELPSILPTSL</sequence>
<dbReference type="AlphaFoldDB" id="A0AAD6MEM2"/>
<dbReference type="Proteomes" id="UP001164929">
    <property type="component" value="Chromosome 10"/>
</dbReference>
<keyword evidence="2" id="KW-1185">Reference proteome</keyword>
<protein>
    <submittedName>
        <fullName evidence="1">Uncharacterized protein</fullName>
    </submittedName>
</protein>
<evidence type="ECO:0000313" key="1">
    <source>
        <dbReference type="EMBL" id="KAJ6983922.1"/>
    </source>
</evidence>
<gene>
    <name evidence="1" type="ORF">NC653_026677</name>
</gene>
<comment type="caution">
    <text evidence="1">The sequence shown here is derived from an EMBL/GenBank/DDBJ whole genome shotgun (WGS) entry which is preliminary data.</text>
</comment>
<name>A0AAD6MEM2_9ROSI</name>
<dbReference type="EMBL" id="JAQIZT010000010">
    <property type="protein sequence ID" value="KAJ6983922.1"/>
    <property type="molecule type" value="Genomic_DNA"/>
</dbReference>
<evidence type="ECO:0000313" key="2">
    <source>
        <dbReference type="Proteomes" id="UP001164929"/>
    </source>
</evidence>
<accession>A0AAD6MEM2</accession>
<reference evidence="1" key="1">
    <citation type="journal article" date="2023" name="Mol. Ecol. Resour.">
        <title>Chromosome-level genome assembly of a triploid poplar Populus alba 'Berolinensis'.</title>
        <authorList>
            <person name="Chen S."/>
            <person name="Yu Y."/>
            <person name="Wang X."/>
            <person name="Wang S."/>
            <person name="Zhang T."/>
            <person name="Zhou Y."/>
            <person name="He R."/>
            <person name="Meng N."/>
            <person name="Wang Y."/>
            <person name="Liu W."/>
            <person name="Liu Z."/>
            <person name="Liu J."/>
            <person name="Guo Q."/>
            <person name="Huang H."/>
            <person name="Sederoff R.R."/>
            <person name="Wang G."/>
            <person name="Qu G."/>
            <person name="Chen S."/>
        </authorList>
    </citation>
    <scope>NUCLEOTIDE SEQUENCE</scope>
    <source>
        <strain evidence="1">SC-2020</strain>
    </source>
</reference>